<reference evidence="1 2" key="1">
    <citation type="submission" date="2015-01" db="EMBL/GenBank/DDBJ databases">
        <title>Evolution of Trichinella species and genotypes.</title>
        <authorList>
            <person name="Korhonen P.K."/>
            <person name="Edoardo P."/>
            <person name="Giuseppe L.R."/>
            <person name="Gasser R.B."/>
        </authorList>
    </citation>
    <scope>NUCLEOTIDE SEQUENCE [LARGE SCALE GENOMIC DNA]</scope>
    <source>
        <strain evidence="1">ISS470</strain>
    </source>
</reference>
<evidence type="ECO:0000313" key="1">
    <source>
        <dbReference type="EMBL" id="KRY84545.1"/>
    </source>
</evidence>
<dbReference type="AlphaFoldDB" id="A0A0V1FFF9"/>
<name>A0A0V1FFF9_TRIPS</name>
<sequence>MILSGRLSQLCINVDICENLPVALFFTILQVFHCCIGKNSAKKESTFVIDENFFSANFFFIGSITNIKAHQMVEKLHGCLDQQAPLHNPPGTAVPAVLFTDARRLLQPSSKCCSGVRLLVSNGRQYDELAD</sequence>
<comment type="caution">
    <text evidence="1">The sequence shown here is derived from an EMBL/GenBank/DDBJ whole genome shotgun (WGS) entry which is preliminary data.</text>
</comment>
<evidence type="ECO:0000313" key="2">
    <source>
        <dbReference type="Proteomes" id="UP000054995"/>
    </source>
</evidence>
<dbReference type="EMBL" id="JYDT01000112">
    <property type="protein sequence ID" value="KRY84545.1"/>
    <property type="molecule type" value="Genomic_DNA"/>
</dbReference>
<proteinExistence type="predicted"/>
<protein>
    <submittedName>
        <fullName evidence="1">Uncharacterized protein</fullName>
    </submittedName>
</protein>
<dbReference type="Proteomes" id="UP000054995">
    <property type="component" value="Unassembled WGS sequence"/>
</dbReference>
<gene>
    <name evidence="1" type="ORF">T4D_15762</name>
</gene>
<organism evidence="1 2">
    <name type="scientific">Trichinella pseudospiralis</name>
    <name type="common">Parasitic roundworm</name>
    <dbReference type="NCBI Taxonomy" id="6337"/>
    <lineage>
        <taxon>Eukaryota</taxon>
        <taxon>Metazoa</taxon>
        <taxon>Ecdysozoa</taxon>
        <taxon>Nematoda</taxon>
        <taxon>Enoplea</taxon>
        <taxon>Dorylaimia</taxon>
        <taxon>Trichinellida</taxon>
        <taxon>Trichinellidae</taxon>
        <taxon>Trichinella</taxon>
    </lineage>
</organism>
<accession>A0A0V1FFF9</accession>
<keyword evidence="2" id="KW-1185">Reference proteome</keyword>